<evidence type="ECO:0000313" key="3">
    <source>
        <dbReference type="Proteomes" id="UP000198623"/>
    </source>
</evidence>
<keyword evidence="3" id="KW-1185">Reference proteome</keyword>
<proteinExistence type="predicted"/>
<gene>
    <name evidence="2" type="ORF">SAMN05216175_111106</name>
</gene>
<reference evidence="3" key="1">
    <citation type="submission" date="2016-10" db="EMBL/GenBank/DDBJ databases">
        <authorList>
            <person name="Varghese N."/>
            <person name="Submissions S."/>
        </authorList>
    </citation>
    <scope>NUCLEOTIDE SEQUENCE [LARGE SCALE GENOMIC DNA]</scope>
    <source>
        <strain evidence="3">CGMCC 1.10971</strain>
    </source>
</reference>
<dbReference type="RefSeq" id="WP_090728989.1">
    <property type="nucleotide sequence ID" value="NZ_FOOU01000011.1"/>
</dbReference>
<protein>
    <submittedName>
        <fullName evidence="2">Uncharacterized membrane protein</fullName>
    </submittedName>
</protein>
<dbReference type="PANTHER" id="PTHR31876:SF26">
    <property type="entry name" value="PROTEIN LIKE COV 2"/>
    <property type="match status" value="1"/>
</dbReference>
<dbReference type="OrthoDB" id="5636623at2"/>
<feature type="transmembrane region" description="Helical" evidence="1">
    <location>
        <begin position="7"/>
        <end position="29"/>
    </location>
</feature>
<feature type="transmembrane region" description="Helical" evidence="1">
    <location>
        <begin position="49"/>
        <end position="73"/>
    </location>
</feature>
<dbReference type="EMBL" id="FOOU01000011">
    <property type="protein sequence ID" value="SFG70200.1"/>
    <property type="molecule type" value="Genomic_DNA"/>
</dbReference>
<dbReference type="Proteomes" id="UP000198623">
    <property type="component" value="Unassembled WGS sequence"/>
</dbReference>
<keyword evidence="1" id="KW-0812">Transmembrane</keyword>
<keyword evidence="1" id="KW-1133">Transmembrane helix</keyword>
<sequence>MNRIFTFILQGLIAVLPLGLTVYFIYWLFTFMEELAKPLLLSLIPIPFYFPGLGILASVVVLVLIGIVVNLYGIRYLVKLGDRLLEKIPVVKSVYSTIQDIVTVFNITNKKDDLRSVVSIDMGNNIHLIGFVTGVAAGKKLFAEEDKVGVYLPMSYQIGGFTVYVEQNRLTRLDISVEEAMRMAITAGVKAKKRS</sequence>
<dbReference type="InterPro" id="IPR007462">
    <property type="entry name" value="COV1-like"/>
</dbReference>
<accession>A0A1I2TZ78</accession>
<dbReference type="AlphaFoldDB" id="A0A1I2TZ78"/>
<evidence type="ECO:0000256" key="1">
    <source>
        <dbReference type="SAM" id="Phobius"/>
    </source>
</evidence>
<organism evidence="2 3">
    <name type="scientific">Neptunomonas qingdaonensis</name>
    <dbReference type="NCBI Taxonomy" id="1045558"/>
    <lineage>
        <taxon>Bacteria</taxon>
        <taxon>Pseudomonadati</taxon>
        <taxon>Pseudomonadota</taxon>
        <taxon>Gammaproteobacteria</taxon>
        <taxon>Oceanospirillales</taxon>
        <taxon>Oceanospirillaceae</taxon>
        <taxon>Neptunomonas</taxon>
    </lineage>
</organism>
<name>A0A1I2TZ78_9GAMM</name>
<dbReference type="PANTHER" id="PTHR31876">
    <property type="entry name" value="COV-LIKE PROTEIN 1"/>
    <property type="match status" value="1"/>
</dbReference>
<keyword evidence="1" id="KW-0472">Membrane</keyword>
<evidence type="ECO:0000313" key="2">
    <source>
        <dbReference type="EMBL" id="SFG70200.1"/>
    </source>
</evidence>
<dbReference type="Pfam" id="PF04367">
    <property type="entry name" value="DUF502"/>
    <property type="match status" value="1"/>
</dbReference>